<evidence type="ECO:0000313" key="2">
    <source>
        <dbReference type="Proteomes" id="UP000837932"/>
    </source>
</evidence>
<organism evidence="1 2">
    <name type="scientific">Emticicia aquatica</name>
    <dbReference type="NCBI Taxonomy" id="1681835"/>
    <lineage>
        <taxon>Bacteria</taxon>
        <taxon>Pseudomonadati</taxon>
        <taxon>Bacteroidota</taxon>
        <taxon>Cytophagia</taxon>
        <taxon>Cytophagales</taxon>
        <taxon>Leadbetterellaceae</taxon>
        <taxon>Emticicia</taxon>
    </lineage>
</organism>
<accession>A0ABN8F1I7</accession>
<sequence>MANDTQNSIDILIERIASYQSRGDKFFPKGIFPSYRQNKYLFYKRPDTNIFYTATIVFILNQIKGKVSEKSKIIIQEITEKAINNYPNFQNKDGLKTYNFWPTNPSNHFSNGLIFKHFKHFKIPDDIDDTALVYLTLPHSKEYTLWLKEKLKQHANLSTRKVVNTFQHYKNLKVYSTWFGKNMPIEFDVCALCNLMYLFQKYKLPYNDYDEAVFTFLQEIILREEYVSDAFKVAHNYATTPLIIYHYARILGDFELQSLEICREKLIQKTKQLLENEPTEMNKLILETALLKLDKTHKPTLNAKISASKPTNFTYFIAGLLSSYENQVLQFFAPMKITQMAWKCDAHDLTLILENMVLKST</sequence>
<comment type="caution">
    <text evidence="1">The sequence shown here is derived from an EMBL/GenBank/DDBJ whole genome shotgun (WGS) entry which is preliminary data.</text>
</comment>
<protein>
    <submittedName>
        <fullName evidence="1">Uncharacterized protein</fullName>
    </submittedName>
</protein>
<dbReference type="RefSeq" id="WP_238807945.1">
    <property type="nucleotide sequence ID" value="NZ_CAKLPY010000003.1"/>
</dbReference>
<keyword evidence="2" id="KW-1185">Reference proteome</keyword>
<gene>
    <name evidence="1" type="ORF">EMA8858_03423</name>
</gene>
<name>A0ABN8F1I7_9BACT</name>
<reference evidence="1" key="1">
    <citation type="submission" date="2021-12" db="EMBL/GenBank/DDBJ databases">
        <authorList>
            <person name="Rodrigo-Torres L."/>
            <person name="Arahal R. D."/>
            <person name="Lucena T."/>
        </authorList>
    </citation>
    <scope>NUCLEOTIDE SEQUENCE</scope>
    <source>
        <strain evidence="1">CECT 8858</strain>
    </source>
</reference>
<proteinExistence type="predicted"/>
<dbReference type="EMBL" id="CAKLPY010000003">
    <property type="protein sequence ID" value="CAH0997292.1"/>
    <property type="molecule type" value="Genomic_DNA"/>
</dbReference>
<dbReference type="Proteomes" id="UP000837932">
    <property type="component" value="Unassembled WGS sequence"/>
</dbReference>
<evidence type="ECO:0000313" key="1">
    <source>
        <dbReference type="EMBL" id="CAH0997292.1"/>
    </source>
</evidence>